<feature type="region of interest" description="Disordered" evidence="1">
    <location>
        <begin position="1"/>
        <end position="71"/>
    </location>
</feature>
<dbReference type="EMBL" id="JANAVB010042618">
    <property type="protein sequence ID" value="KAJ6793978.1"/>
    <property type="molecule type" value="Genomic_DNA"/>
</dbReference>
<reference evidence="3" key="1">
    <citation type="journal article" date="2023" name="GigaByte">
        <title>Genome assembly of the bearded iris, Iris pallida Lam.</title>
        <authorList>
            <person name="Bruccoleri R.E."/>
            <person name="Oakeley E.J."/>
            <person name="Faust A.M.E."/>
            <person name="Altorfer M."/>
            <person name="Dessus-Babus S."/>
            <person name="Burckhardt D."/>
            <person name="Oertli M."/>
            <person name="Naumann U."/>
            <person name="Petersen F."/>
            <person name="Wong J."/>
        </authorList>
    </citation>
    <scope>NUCLEOTIDE SEQUENCE</scope>
    <source>
        <strain evidence="3">GSM-AAB239-AS_SAM_17_03QT</strain>
    </source>
</reference>
<name>A0AAX6FQX0_IRIPA</name>
<protein>
    <submittedName>
        <fullName evidence="3">E3 ubiquitin-protein ligase SDIR1 isoform X1</fullName>
    </submittedName>
</protein>
<dbReference type="EMBL" id="JANAVB010027245">
    <property type="protein sequence ID" value="KAJ6818361.1"/>
    <property type="molecule type" value="Genomic_DNA"/>
</dbReference>
<keyword evidence="4" id="KW-1185">Reference proteome</keyword>
<sequence length="85" mass="9487">MNSGSKSTIEDWRSFRGEGRTPSRGGFLDPSWWNRGGRVDDERHTHWTRGRSSCSDPKRVTRGRGCSGGSHALKMADEFQTSCAV</sequence>
<evidence type="ECO:0000313" key="4">
    <source>
        <dbReference type="Proteomes" id="UP001140949"/>
    </source>
</evidence>
<comment type="caution">
    <text evidence="3">The sequence shown here is derived from an EMBL/GenBank/DDBJ whole genome shotgun (WGS) entry which is preliminary data.</text>
</comment>
<dbReference type="AlphaFoldDB" id="A0AAX6FQX0"/>
<evidence type="ECO:0000256" key="1">
    <source>
        <dbReference type="SAM" id="MobiDB-lite"/>
    </source>
</evidence>
<accession>A0AAX6FQX0</accession>
<evidence type="ECO:0000313" key="3">
    <source>
        <dbReference type="EMBL" id="KAJ6818361.1"/>
    </source>
</evidence>
<evidence type="ECO:0000313" key="2">
    <source>
        <dbReference type="EMBL" id="KAJ6793978.1"/>
    </source>
</evidence>
<organism evidence="3 4">
    <name type="scientific">Iris pallida</name>
    <name type="common">Sweet iris</name>
    <dbReference type="NCBI Taxonomy" id="29817"/>
    <lineage>
        <taxon>Eukaryota</taxon>
        <taxon>Viridiplantae</taxon>
        <taxon>Streptophyta</taxon>
        <taxon>Embryophyta</taxon>
        <taxon>Tracheophyta</taxon>
        <taxon>Spermatophyta</taxon>
        <taxon>Magnoliopsida</taxon>
        <taxon>Liliopsida</taxon>
        <taxon>Asparagales</taxon>
        <taxon>Iridaceae</taxon>
        <taxon>Iridoideae</taxon>
        <taxon>Irideae</taxon>
        <taxon>Iris</taxon>
    </lineage>
</organism>
<gene>
    <name evidence="2" type="ORF">M6B38_233330</name>
    <name evidence="3" type="ORF">M6B38_408140</name>
</gene>
<feature type="compositionally biased region" description="Basic and acidic residues" evidence="1">
    <location>
        <begin position="8"/>
        <end position="21"/>
    </location>
</feature>
<dbReference type="Proteomes" id="UP001140949">
    <property type="component" value="Unassembled WGS sequence"/>
</dbReference>
<proteinExistence type="predicted"/>
<reference evidence="3" key="2">
    <citation type="submission" date="2023-04" db="EMBL/GenBank/DDBJ databases">
        <authorList>
            <person name="Bruccoleri R.E."/>
            <person name="Oakeley E.J."/>
            <person name="Faust A.-M."/>
            <person name="Dessus-Babus S."/>
            <person name="Altorfer M."/>
            <person name="Burckhardt D."/>
            <person name="Oertli M."/>
            <person name="Naumann U."/>
            <person name="Petersen F."/>
            <person name="Wong J."/>
        </authorList>
    </citation>
    <scope>NUCLEOTIDE SEQUENCE</scope>
    <source>
        <strain evidence="3">GSM-AAB239-AS_SAM_17_03QT</strain>
        <tissue evidence="3">Leaf</tissue>
    </source>
</reference>